<dbReference type="GO" id="GO:0005634">
    <property type="term" value="C:nucleus"/>
    <property type="evidence" value="ECO:0007669"/>
    <property type="project" value="UniProtKB-SubCell"/>
</dbReference>
<comment type="caution">
    <text evidence="11">The sequence shown here is derived from an EMBL/GenBank/DDBJ whole genome shotgun (WGS) entry which is preliminary data.</text>
</comment>
<reference evidence="11 12" key="1">
    <citation type="journal article" date="2024" name="bioRxiv">
        <title>A reference genome for Trichogramma kaykai: A tiny desert-dwelling parasitoid wasp with competing sex-ratio distorters.</title>
        <authorList>
            <person name="Culotta J."/>
            <person name="Lindsey A.R."/>
        </authorList>
    </citation>
    <scope>NUCLEOTIDE SEQUENCE [LARGE SCALE GENOMIC DNA]</scope>
    <source>
        <strain evidence="11 12">KSX58</strain>
    </source>
</reference>
<dbReference type="InterPro" id="IPR002075">
    <property type="entry name" value="NTF2_dom"/>
</dbReference>
<keyword evidence="3" id="KW-0813">Transport</keyword>
<dbReference type="SUPFAM" id="SSF52058">
    <property type="entry name" value="L domain-like"/>
    <property type="match status" value="1"/>
</dbReference>
<dbReference type="PANTHER" id="PTHR10662:SF22">
    <property type="entry name" value="NUCLEAR RNA EXPORT FACTOR 1"/>
    <property type="match status" value="1"/>
</dbReference>
<evidence type="ECO:0000256" key="5">
    <source>
        <dbReference type="ARBA" id="ARBA00022737"/>
    </source>
</evidence>
<keyword evidence="6" id="KW-0509">mRNA transport</keyword>
<evidence type="ECO:0000313" key="12">
    <source>
        <dbReference type="Proteomes" id="UP001627154"/>
    </source>
</evidence>
<dbReference type="InterPro" id="IPR032675">
    <property type="entry name" value="LRR_dom_sf"/>
</dbReference>
<dbReference type="Proteomes" id="UP001627154">
    <property type="component" value="Unassembled WGS sequence"/>
</dbReference>
<evidence type="ECO:0000256" key="8">
    <source>
        <dbReference type="SAM" id="MobiDB-lite"/>
    </source>
</evidence>
<dbReference type="InterPro" id="IPR057125">
    <property type="entry name" value="NXF1/2/3/5-like_LRR"/>
</dbReference>
<evidence type="ECO:0000256" key="3">
    <source>
        <dbReference type="ARBA" id="ARBA00022448"/>
    </source>
</evidence>
<evidence type="ECO:0000313" key="11">
    <source>
        <dbReference type="EMBL" id="KAL3384903.1"/>
    </source>
</evidence>
<dbReference type="SMART" id="SM00804">
    <property type="entry name" value="TAP_C"/>
    <property type="match status" value="1"/>
</dbReference>
<proteinExistence type="inferred from homology"/>
<evidence type="ECO:0000256" key="6">
    <source>
        <dbReference type="ARBA" id="ARBA00022816"/>
    </source>
</evidence>
<feature type="domain" description="TAP-C" evidence="10">
    <location>
        <begin position="628"/>
        <end position="683"/>
    </location>
</feature>
<dbReference type="InterPro" id="IPR018222">
    <property type="entry name" value="Nuclear_transport_factor_2_euk"/>
</dbReference>
<comment type="subcellular location">
    <subcellularLocation>
        <location evidence="1">Nucleus</location>
    </subcellularLocation>
</comment>
<evidence type="ECO:0000259" key="10">
    <source>
        <dbReference type="PROSITE" id="PS51281"/>
    </source>
</evidence>
<comment type="similarity">
    <text evidence="2">Belongs to the NXF family.</text>
</comment>
<sequence>MGRKRNRSKNKAKLLLSQSNDSIGNIPSTSKDTSPNQEPNLKPILESDVNVTQTNPSGSPLKSIMKSHSKLNVNMQDLSKQGDSSTSTSLTNPNQNFETSTANIKSNLINNFSKFLSQLQSENSSKVDSKEDLEMIQHHEQPVTKKFLKPVRISHRELNFTAPEMEAANLINVWHKFVLYNVEKEDKVAVLNALLEIAQPYFLIPVMYTMEGDNKATFLTFCRYNIIQRYVNRKLEVKIPNKTKKVKIDIILSFLSFQDMPLDPQTIITNCIIARFSKEPINKKSLNLKNFSNDKILGSVYCPLEIPFVLDYVFRLSKILSSPHPMAPNIREGKVPIRDLILSDNNLETLVLSEKVFGGNFTRLDLRNNKLGNVNSLRSFSEYKITELWLDGNPLCNNYTKIRDYIGTVKQIFPFLQKLDDHVIDNELKLMPTFQKHFIHNNMKISLVQQFLEHFFTCYDQNDRISLNGLYDSEAIFSMTIGPITDISKQLILKTFATNRNLKKFADYAKCSEILLKGPEKIIAMLRQEPATFRKMKHLDVDLVYNTEKCFAVCVQGPFSYLRSYVSPLWFNRTLLVVAKEDNEFCIANDHYHIDNLPASYNDIDLSELTFATEKSIPTFNPTPFSASEKEQLLSLMQELTSVNKQYAEKCLIEANWEIRKAVDSFLKSYVDNKIPMEAFKKRVWRDEIR</sequence>
<keyword evidence="4" id="KW-0433">Leucine-rich repeat</keyword>
<dbReference type="PROSITE" id="PS51281">
    <property type="entry name" value="TAP_C"/>
    <property type="match status" value="1"/>
</dbReference>
<keyword evidence="7" id="KW-0539">Nucleus</keyword>
<feature type="domain" description="NTF2" evidence="9">
    <location>
        <begin position="447"/>
        <end position="594"/>
    </location>
</feature>
<dbReference type="Pfam" id="PF24048">
    <property type="entry name" value="LRR_NXF1-5"/>
    <property type="match status" value="1"/>
</dbReference>
<feature type="region of interest" description="Disordered" evidence="8">
    <location>
        <begin position="1"/>
        <end position="64"/>
    </location>
</feature>
<keyword evidence="12" id="KW-1185">Reference proteome</keyword>
<dbReference type="PANTHER" id="PTHR10662">
    <property type="entry name" value="NUCLEAR RNA EXPORT FACTOR"/>
    <property type="match status" value="1"/>
</dbReference>
<dbReference type="SUPFAM" id="SSF54427">
    <property type="entry name" value="NTF2-like"/>
    <property type="match status" value="1"/>
</dbReference>
<feature type="compositionally biased region" description="Polar residues" evidence="8">
    <location>
        <begin position="49"/>
        <end position="60"/>
    </location>
</feature>
<dbReference type="Gene3D" id="3.10.450.50">
    <property type="match status" value="1"/>
</dbReference>
<dbReference type="Pfam" id="PF22602">
    <property type="entry name" value="NXF_NTF2"/>
    <property type="match status" value="1"/>
</dbReference>
<name>A0ABD2VWB3_9HYME</name>
<dbReference type="Gene3D" id="1.10.8.10">
    <property type="entry name" value="DNA helicase RuvA subunit, C-terminal domain"/>
    <property type="match status" value="1"/>
</dbReference>
<feature type="compositionally biased region" description="Polar residues" evidence="8">
    <location>
        <begin position="16"/>
        <end position="39"/>
    </location>
</feature>
<evidence type="ECO:0000256" key="2">
    <source>
        <dbReference type="ARBA" id="ARBA00009285"/>
    </source>
</evidence>
<keyword evidence="5" id="KW-0677">Repeat</keyword>
<feature type="compositionally biased region" description="Basic residues" evidence="8">
    <location>
        <begin position="1"/>
        <end position="12"/>
    </location>
</feature>
<protein>
    <submittedName>
        <fullName evidence="11">Uncharacterized protein</fullName>
    </submittedName>
</protein>
<dbReference type="EMBL" id="JBJJXI010000166">
    <property type="protein sequence ID" value="KAL3384903.1"/>
    <property type="molecule type" value="Genomic_DNA"/>
</dbReference>
<dbReference type="PROSITE" id="PS50177">
    <property type="entry name" value="NTF2_DOMAIN"/>
    <property type="match status" value="1"/>
</dbReference>
<evidence type="ECO:0000256" key="4">
    <source>
        <dbReference type="ARBA" id="ARBA00022614"/>
    </source>
</evidence>
<dbReference type="Gene3D" id="3.80.10.10">
    <property type="entry name" value="Ribonuclease Inhibitor"/>
    <property type="match status" value="1"/>
</dbReference>
<evidence type="ECO:0000256" key="7">
    <source>
        <dbReference type="ARBA" id="ARBA00023242"/>
    </source>
</evidence>
<accession>A0ABD2VWB3</accession>
<dbReference type="GO" id="GO:0051028">
    <property type="term" value="P:mRNA transport"/>
    <property type="evidence" value="ECO:0007669"/>
    <property type="project" value="UniProtKB-KW"/>
</dbReference>
<gene>
    <name evidence="11" type="ORF">TKK_019310</name>
</gene>
<evidence type="ECO:0000256" key="1">
    <source>
        <dbReference type="ARBA" id="ARBA00004123"/>
    </source>
</evidence>
<dbReference type="InterPro" id="IPR009060">
    <property type="entry name" value="UBA-like_sf"/>
</dbReference>
<dbReference type="InterPro" id="IPR030217">
    <property type="entry name" value="NXF_fam"/>
</dbReference>
<feature type="region of interest" description="Disordered" evidence="8">
    <location>
        <begin position="78"/>
        <end position="98"/>
    </location>
</feature>
<dbReference type="InterPro" id="IPR032710">
    <property type="entry name" value="NTF2-like_dom_sf"/>
</dbReference>
<dbReference type="AlphaFoldDB" id="A0ABD2VWB3"/>
<dbReference type="SUPFAM" id="SSF46934">
    <property type="entry name" value="UBA-like"/>
    <property type="match status" value="1"/>
</dbReference>
<evidence type="ECO:0000259" key="9">
    <source>
        <dbReference type="PROSITE" id="PS50177"/>
    </source>
</evidence>
<organism evidence="11 12">
    <name type="scientific">Trichogramma kaykai</name>
    <dbReference type="NCBI Taxonomy" id="54128"/>
    <lineage>
        <taxon>Eukaryota</taxon>
        <taxon>Metazoa</taxon>
        <taxon>Ecdysozoa</taxon>
        <taxon>Arthropoda</taxon>
        <taxon>Hexapoda</taxon>
        <taxon>Insecta</taxon>
        <taxon>Pterygota</taxon>
        <taxon>Neoptera</taxon>
        <taxon>Endopterygota</taxon>
        <taxon>Hymenoptera</taxon>
        <taxon>Apocrita</taxon>
        <taxon>Proctotrupomorpha</taxon>
        <taxon>Chalcidoidea</taxon>
        <taxon>Trichogrammatidae</taxon>
        <taxon>Trichogramma</taxon>
    </lineage>
</organism>
<dbReference type="InterPro" id="IPR005637">
    <property type="entry name" value="TAP_C_dom"/>
</dbReference>
<dbReference type="Pfam" id="PF03943">
    <property type="entry name" value="TAP_C"/>
    <property type="match status" value="1"/>
</dbReference>